<sequence length="65" mass="7454">MFLPSSHRLVVRQRMRGRLRLVAVLAAATFVLAWWPAFGGAVFPLTFCLGIAWFLWRSDFESGRN</sequence>
<protein>
    <submittedName>
        <fullName evidence="2">Uncharacterized protein</fullName>
    </submittedName>
</protein>
<evidence type="ECO:0000256" key="1">
    <source>
        <dbReference type="SAM" id="Phobius"/>
    </source>
</evidence>
<dbReference type="AlphaFoldDB" id="A0A0B2AJ99"/>
<name>A0A0B2AJ99_9MICC</name>
<evidence type="ECO:0000313" key="3">
    <source>
        <dbReference type="Proteomes" id="UP000030982"/>
    </source>
</evidence>
<keyword evidence="1" id="KW-1133">Transmembrane helix</keyword>
<keyword evidence="3" id="KW-1185">Reference proteome</keyword>
<keyword evidence="1" id="KW-0472">Membrane</keyword>
<dbReference type="Proteomes" id="UP000030982">
    <property type="component" value="Unassembled WGS sequence"/>
</dbReference>
<dbReference type="RefSeq" id="WP_043124900.1">
    <property type="nucleotide sequence ID" value="NZ_JTDL01000136.1"/>
</dbReference>
<feature type="transmembrane region" description="Helical" evidence="1">
    <location>
        <begin position="21"/>
        <end position="54"/>
    </location>
</feature>
<proteinExistence type="predicted"/>
<reference evidence="2 3" key="1">
    <citation type="submission" date="2014-09" db="EMBL/GenBank/DDBJ databases">
        <title>Genome sequence of Sinomonas sp. MUSC 117.</title>
        <authorList>
            <person name="Lee L.-H."/>
        </authorList>
    </citation>
    <scope>NUCLEOTIDE SEQUENCE [LARGE SCALE GENOMIC DNA]</scope>
    <source>
        <strain evidence="2 3">MUSC 117</strain>
    </source>
</reference>
<organism evidence="2 3">
    <name type="scientific">Sinomonas humi</name>
    <dbReference type="NCBI Taxonomy" id="1338436"/>
    <lineage>
        <taxon>Bacteria</taxon>
        <taxon>Bacillati</taxon>
        <taxon>Actinomycetota</taxon>
        <taxon>Actinomycetes</taxon>
        <taxon>Micrococcales</taxon>
        <taxon>Micrococcaceae</taxon>
        <taxon>Sinomonas</taxon>
    </lineage>
</organism>
<dbReference type="EMBL" id="JTDL01000136">
    <property type="protein sequence ID" value="KHL01901.1"/>
    <property type="molecule type" value="Genomic_DNA"/>
</dbReference>
<keyword evidence="1" id="KW-0812">Transmembrane</keyword>
<accession>A0A0B2AJ99</accession>
<gene>
    <name evidence="2" type="ORF">LK10_14130</name>
</gene>
<comment type="caution">
    <text evidence="2">The sequence shown here is derived from an EMBL/GenBank/DDBJ whole genome shotgun (WGS) entry which is preliminary data.</text>
</comment>
<dbReference type="OrthoDB" id="9918645at2"/>
<evidence type="ECO:0000313" key="2">
    <source>
        <dbReference type="EMBL" id="KHL01901.1"/>
    </source>
</evidence>